<keyword evidence="4" id="KW-1185">Reference proteome</keyword>
<dbReference type="GO" id="GO:0005886">
    <property type="term" value="C:plasma membrane"/>
    <property type="evidence" value="ECO:0007669"/>
    <property type="project" value="TreeGrafter"/>
</dbReference>
<dbReference type="PANTHER" id="PTHR43298">
    <property type="entry name" value="MULTIDRUG RESISTANCE PROTEIN NORM-RELATED"/>
    <property type="match status" value="1"/>
</dbReference>
<dbReference type="NCBIfam" id="TIGR00797">
    <property type="entry name" value="matE"/>
    <property type="match status" value="1"/>
</dbReference>
<dbReference type="Pfam" id="PF01554">
    <property type="entry name" value="MatE"/>
    <property type="match status" value="2"/>
</dbReference>
<keyword evidence="2" id="KW-0812">Transmembrane</keyword>
<dbReference type="OrthoDB" id="9780160at2"/>
<sequence length="477" mass="53499">MQTTTSWWGTKAEPTNLRLFFNIFPATFASQLVYMSVVIINTLMAAHVSTTAMAAIGLVGSILWTFNSLGLGLLSVILSRMGYAYGKKDYTQVGDIHRQTYYLIGIISIFIMLIDLIFLLNLGFLNLSQEMLTICRPYFIILIFNVPLNLYVFHLRNINSCVAFTLPTLLISIPGLLLVAPLNLIFMYGDLPFLGKNPGYSAFTITVINLIYIVGLTAFIKFRKSTYAKLNLFQPIFQKPDSVFIKDILKNGSPIAMQYWLENSFYSLVAVLVTPLGTSVLAAHEAAISCYGIVYSIAIAGSATLTSITARRLGENRRDLAQQIFRNISYFLIAVYVLIGIVTILHRDIVADIFIKDDRTAHDIAQNLIIFLGASNFFDGLYAALLGYIIPYRDSRYAFLTMLIVAWGLGMPLANTLAFTSWLSPAPMGIYGFWTTFVIVAFIICMSFLYRIIFKWHRISDEELKIHLNKGAVANDH</sequence>
<dbReference type="InterPro" id="IPR002528">
    <property type="entry name" value="MATE_fam"/>
</dbReference>
<feature type="transmembrane region" description="Helical" evidence="2">
    <location>
        <begin position="20"/>
        <end position="40"/>
    </location>
</feature>
<keyword evidence="1" id="KW-0813">Transport</keyword>
<feature type="transmembrane region" description="Helical" evidence="2">
    <location>
        <begin position="52"/>
        <end position="79"/>
    </location>
</feature>
<evidence type="ECO:0000256" key="2">
    <source>
        <dbReference type="SAM" id="Phobius"/>
    </source>
</evidence>
<feature type="transmembrane region" description="Helical" evidence="2">
    <location>
        <begin position="265"/>
        <end position="282"/>
    </location>
</feature>
<dbReference type="GO" id="GO:0015297">
    <property type="term" value="F:antiporter activity"/>
    <property type="evidence" value="ECO:0007669"/>
    <property type="project" value="InterPro"/>
</dbReference>
<proteinExistence type="predicted"/>
<dbReference type="PANTHER" id="PTHR43298:SF2">
    <property type="entry name" value="FMN_FAD EXPORTER YEEO-RELATED"/>
    <property type="match status" value="1"/>
</dbReference>
<feature type="transmembrane region" description="Helical" evidence="2">
    <location>
        <begin position="365"/>
        <end position="390"/>
    </location>
</feature>
<name>A0A3A1YPB5_9GAMM</name>
<accession>A0A3A1YPB5</accession>
<feature type="transmembrane region" description="Helical" evidence="2">
    <location>
        <begin position="397"/>
        <end position="419"/>
    </location>
</feature>
<comment type="caution">
    <text evidence="3">The sequence shown here is derived from an EMBL/GenBank/DDBJ whole genome shotgun (WGS) entry which is preliminary data.</text>
</comment>
<reference evidence="3 4" key="1">
    <citation type="submission" date="2017-08" db="EMBL/GenBank/DDBJ databases">
        <title>Reclassification of Bisgaard taxon 37 and 44.</title>
        <authorList>
            <person name="Christensen H."/>
        </authorList>
    </citation>
    <scope>NUCLEOTIDE SEQUENCE [LARGE SCALE GENOMIC DNA]</scope>
    <source>
        <strain evidence="3 4">111</strain>
    </source>
</reference>
<feature type="transmembrane region" description="Helical" evidence="2">
    <location>
        <begin position="431"/>
        <end position="450"/>
    </location>
</feature>
<dbReference type="AlphaFoldDB" id="A0A3A1YPB5"/>
<protein>
    <recommendedName>
        <fullName evidence="5">Multidrug resistance protein NorM</fullName>
    </recommendedName>
</protein>
<feature type="transmembrane region" description="Helical" evidence="2">
    <location>
        <begin position="328"/>
        <end position="345"/>
    </location>
</feature>
<dbReference type="InterPro" id="IPR050222">
    <property type="entry name" value="MATE_MdtK"/>
</dbReference>
<dbReference type="RefSeq" id="WP_119530402.1">
    <property type="nucleotide sequence ID" value="NZ_JBHSSP010000006.1"/>
</dbReference>
<dbReference type="Proteomes" id="UP000265916">
    <property type="component" value="Unassembled WGS sequence"/>
</dbReference>
<dbReference type="GO" id="GO:0042910">
    <property type="term" value="F:xenobiotic transmembrane transporter activity"/>
    <property type="evidence" value="ECO:0007669"/>
    <property type="project" value="InterPro"/>
</dbReference>
<evidence type="ECO:0008006" key="5">
    <source>
        <dbReference type="Google" id="ProtNLM"/>
    </source>
</evidence>
<evidence type="ECO:0000313" key="4">
    <source>
        <dbReference type="Proteomes" id="UP000265916"/>
    </source>
</evidence>
<evidence type="ECO:0000313" key="3">
    <source>
        <dbReference type="EMBL" id="RIY39455.1"/>
    </source>
</evidence>
<feature type="transmembrane region" description="Helical" evidence="2">
    <location>
        <begin position="288"/>
        <end position="308"/>
    </location>
</feature>
<feature type="transmembrane region" description="Helical" evidence="2">
    <location>
        <begin position="164"/>
        <end position="188"/>
    </location>
</feature>
<feature type="transmembrane region" description="Helical" evidence="2">
    <location>
        <begin position="200"/>
        <end position="220"/>
    </location>
</feature>
<evidence type="ECO:0000256" key="1">
    <source>
        <dbReference type="ARBA" id="ARBA00022448"/>
    </source>
</evidence>
<keyword evidence="2" id="KW-0472">Membrane</keyword>
<feature type="transmembrane region" description="Helical" evidence="2">
    <location>
        <begin position="131"/>
        <end position="152"/>
    </location>
</feature>
<keyword evidence="2" id="KW-1133">Transmembrane helix</keyword>
<organism evidence="3 4">
    <name type="scientific">Psittacicella hinzii</name>
    <dbReference type="NCBI Taxonomy" id="2028575"/>
    <lineage>
        <taxon>Bacteria</taxon>
        <taxon>Pseudomonadati</taxon>
        <taxon>Pseudomonadota</taxon>
        <taxon>Gammaproteobacteria</taxon>
        <taxon>Pasteurellales</taxon>
        <taxon>Psittacicellaceae</taxon>
        <taxon>Psittacicella</taxon>
    </lineage>
</organism>
<feature type="transmembrane region" description="Helical" evidence="2">
    <location>
        <begin position="100"/>
        <end position="125"/>
    </location>
</feature>
<dbReference type="EMBL" id="NRJG01000032">
    <property type="protein sequence ID" value="RIY39455.1"/>
    <property type="molecule type" value="Genomic_DNA"/>
</dbReference>
<gene>
    <name evidence="3" type="ORF">CKF58_02190</name>
</gene>